<comment type="caution">
    <text evidence="1">The sequence shown here is derived from an EMBL/GenBank/DDBJ whole genome shotgun (WGS) entry which is preliminary data.</text>
</comment>
<feature type="non-terminal residue" evidence="1">
    <location>
        <position position="1"/>
    </location>
</feature>
<sequence>LREQYELLLVEHPDIEALNARADECWDEIQTLMTRRGAIQTRRDDLDGRRTRLLELVERLTPPFVSEPLTDLLNRYASDVPVALELLNPEPHREAVFTAIRRERDQLRESRRRSYDELARILNTFDTAFPDA</sequence>
<dbReference type="Proteomes" id="UP000315759">
    <property type="component" value="Unassembled WGS sequence"/>
</dbReference>
<feature type="non-terminal residue" evidence="1">
    <location>
        <position position="132"/>
    </location>
</feature>
<dbReference type="AlphaFoldDB" id="A0A544VQ75"/>
<dbReference type="EMBL" id="VIFX01000187">
    <property type="protein sequence ID" value="TQR76292.1"/>
    <property type="molecule type" value="Genomic_DNA"/>
</dbReference>
<name>A0A544VQ75_9MYCO</name>
<evidence type="ECO:0000313" key="1">
    <source>
        <dbReference type="EMBL" id="TQR76292.1"/>
    </source>
</evidence>
<keyword evidence="2" id="KW-1185">Reference proteome</keyword>
<reference evidence="1 2" key="1">
    <citation type="submission" date="2018-10" db="EMBL/GenBank/DDBJ databases">
        <title>Draft genome of Mycobacterium hodleri strain B.</title>
        <authorList>
            <person name="Amande T.J."/>
            <person name="Mcgenity T.J."/>
        </authorList>
    </citation>
    <scope>NUCLEOTIDE SEQUENCE [LARGE SCALE GENOMIC DNA]</scope>
    <source>
        <strain evidence="1 2">B</strain>
    </source>
</reference>
<organism evidence="1 2">
    <name type="scientific">Mycolicibacterium hodleri</name>
    <dbReference type="NCBI Taxonomy" id="49897"/>
    <lineage>
        <taxon>Bacteria</taxon>
        <taxon>Bacillati</taxon>
        <taxon>Actinomycetota</taxon>
        <taxon>Actinomycetes</taxon>
        <taxon>Mycobacteriales</taxon>
        <taxon>Mycobacteriaceae</taxon>
        <taxon>Mycolicibacterium</taxon>
    </lineage>
</organism>
<accession>A0A544VQ75</accession>
<proteinExistence type="predicted"/>
<protein>
    <submittedName>
        <fullName evidence="1">Nuclease</fullName>
    </submittedName>
</protein>
<gene>
    <name evidence="1" type="ORF">D8S82_33735</name>
</gene>
<evidence type="ECO:0000313" key="2">
    <source>
        <dbReference type="Proteomes" id="UP000315759"/>
    </source>
</evidence>